<name>A0ABZ1U9C7_9ACTN</name>
<evidence type="ECO:0000256" key="1">
    <source>
        <dbReference type="SAM" id="MobiDB-lite"/>
    </source>
</evidence>
<sequence length="85" mass="9701">MAVRPAQWQPGPETRVIESEGSDPDTWIVEFRDRRIDEHGTVLAVIRPEEGSWQDAVVSVPAEVAELPVAFVHWALDEARRRLDR</sequence>
<feature type="region of interest" description="Disordered" evidence="1">
    <location>
        <begin position="1"/>
        <end position="22"/>
    </location>
</feature>
<accession>A0ABZ1U9C7</accession>
<organism evidence="2 3">
    <name type="scientific">Kitasatospora purpeofusca</name>
    <dbReference type="NCBI Taxonomy" id="67352"/>
    <lineage>
        <taxon>Bacteria</taxon>
        <taxon>Bacillati</taxon>
        <taxon>Actinomycetota</taxon>
        <taxon>Actinomycetes</taxon>
        <taxon>Kitasatosporales</taxon>
        <taxon>Streptomycetaceae</taxon>
        <taxon>Kitasatospora</taxon>
    </lineage>
</organism>
<evidence type="ECO:0000313" key="3">
    <source>
        <dbReference type="Proteomes" id="UP001432222"/>
    </source>
</evidence>
<reference evidence="2" key="1">
    <citation type="submission" date="2022-10" db="EMBL/GenBank/DDBJ databases">
        <title>The complete genomes of actinobacterial strains from the NBC collection.</title>
        <authorList>
            <person name="Joergensen T.S."/>
            <person name="Alvarez Arevalo M."/>
            <person name="Sterndorff E.B."/>
            <person name="Faurdal D."/>
            <person name="Vuksanovic O."/>
            <person name="Mourched A.-S."/>
            <person name="Charusanti P."/>
            <person name="Shaw S."/>
            <person name="Blin K."/>
            <person name="Weber T."/>
        </authorList>
    </citation>
    <scope>NUCLEOTIDE SEQUENCE</scope>
    <source>
        <strain evidence="2">NBC_00222</strain>
    </source>
</reference>
<dbReference type="Proteomes" id="UP001432222">
    <property type="component" value="Chromosome"/>
</dbReference>
<dbReference type="EMBL" id="CP108110">
    <property type="protein sequence ID" value="WUQ87698.1"/>
    <property type="molecule type" value="Genomic_DNA"/>
</dbReference>
<keyword evidence="3" id="KW-1185">Reference proteome</keyword>
<proteinExistence type="predicted"/>
<protein>
    <submittedName>
        <fullName evidence="2">Uncharacterized protein</fullName>
    </submittedName>
</protein>
<evidence type="ECO:0000313" key="2">
    <source>
        <dbReference type="EMBL" id="WUQ87698.1"/>
    </source>
</evidence>
<gene>
    <name evidence="2" type="ORF">OHA16_34800</name>
</gene>
<dbReference type="RefSeq" id="WP_328958253.1">
    <property type="nucleotide sequence ID" value="NZ_CP108110.1"/>
</dbReference>